<protein>
    <recommendedName>
        <fullName evidence="3">Opioid growth factor receptor (OGFr) conserved domain-containing protein</fullName>
    </recommendedName>
</protein>
<evidence type="ECO:0000256" key="1">
    <source>
        <dbReference type="ARBA" id="ARBA00010365"/>
    </source>
</evidence>
<dbReference type="InterPro" id="IPR039574">
    <property type="entry name" value="OGFr"/>
</dbReference>
<sequence length="317" mass="36002">MSSGELQQSTPGAPQDLEEMLTALRNEAEAGASGGSTKPERSHPAVAFYCGKRAVRLQVVPDGTDISHSEDSTLYVISLHQALLPAHYNDSFSEEEHSLRLSSSEGLELLRTNWELLLWLLMPSVQISASCHPMDGADDSSPISSWRELCCPLTWEDYKCLRRHGVMDRVHYSYVVFLRFYGWRLHNEENGVLDRHRNWEARYRLLVSPDQCCKCSLGGGVACDEVVRRWTCDDGVPCPYTALTRILKVLLELCFNRYAVNLVAFIIEEMSKGRLLFLQQILESVWFPIVVNSKQVADADRDYLSRKLHHLTHSDSD</sequence>
<dbReference type="GO" id="GO:0140625">
    <property type="term" value="F:opioid growth factor receptor activity"/>
    <property type="evidence" value="ECO:0007669"/>
    <property type="project" value="InterPro"/>
</dbReference>
<dbReference type="PANTHER" id="PTHR14015:SF2">
    <property type="entry name" value="OPIOID GROWTH FACTOR RECEPTOR (OGFR) CONSERVED DOMAIN-CONTAINING PROTEIN"/>
    <property type="match status" value="1"/>
</dbReference>
<keyword evidence="5" id="KW-1185">Reference proteome</keyword>
<dbReference type="RefSeq" id="XP_067080345.1">
    <property type="nucleotide sequence ID" value="XM_067224244.1"/>
</dbReference>
<dbReference type="GO" id="GO:0016020">
    <property type="term" value="C:membrane"/>
    <property type="evidence" value="ECO:0007669"/>
    <property type="project" value="InterPro"/>
</dbReference>
<dbReference type="EMBL" id="CZPT02001196">
    <property type="protein sequence ID" value="SCU69360.1"/>
    <property type="molecule type" value="Genomic_DNA"/>
</dbReference>
<feature type="domain" description="Opioid growth factor receptor (OGFr) conserved" evidence="3">
    <location>
        <begin position="162"/>
        <end position="206"/>
    </location>
</feature>
<dbReference type="InterPro" id="IPR006757">
    <property type="entry name" value="OGF_rcpt"/>
</dbReference>
<evidence type="ECO:0000313" key="5">
    <source>
        <dbReference type="Proteomes" id="UP000195570"/>
    </source>
</evidence>
<dbReference type="GeneID" id="92374866"/>
<organism evidence="4 5">
    <name type="scientific">Trypanosoma equiperdum</name>
    <dbReference type="NCBI Taxonomy" id="5694"/>
    <lineage>
        <taxon>Eukaryota</taxon>
        <taxon>Discoba</taxon>
        <taxon>Euglenozoa</taxon>
        <taxon>Kinetoplastea</taxon>
        <taxon>Metakinetoplastina</taxon>
        <taxon>Trypanosomatida</taxon>
        <taxon>Trypanosomatidae</taxon>
        <taxon>Trypanosoma</taxon>
    </lineage>
</organism>
<dbReference type="VEuPathDB" id="TriTrypDB:TEOVI_000092600"/>
<dbReference type="Proteomes" id="UP000195570">
    <property type="component" value="Unassembled WGS sequence"/>
</dbReference>
<evidence type="ECO:0000256" key="2">
    <source>
        <dbReference type="SAM" id="MobiDB-lite"/>
    </source>
</evidence>
<dbReference type="AlphaFoldDB" id="A0A1G4IAS0"/>
<proteinExistence type="inferred from homology"/>
<comment type="caution">
    <text evidence="4">The sequence shown here is derived from an EMBL/GenBank/DDBJ whole genome shotgun (WGS) entry which is preliminary data.</text>
</comment>
<gene>
    <name evidence="4" type="ORF">TEOVI_000092600</name>
</gene>
<feature type="compositionally biased region" description="Polar residues" evidence="2">
    <location>
        <begin position="1"/>
        <end position="12"/>
    </location>
</feature>
<dbReference type="PANTHER" id="PTHR14015">
    <property type="entry name" value="OPIOID GROWTH FACTOR RECEPTOR OGFR ZETA-TYPE OPIOID RECEPTOR"/>
    <property type="match status" value="1"/>
</dbReference>
<reference evidence="4" key="1">
    <citation type="submission" date="2016-09" db="EMBL/GenBank/DDBJ databases">
        <authorList>
            <person name="Hebert L."/>
            <person name="Moumen B."/>
        </authorList>
    </citation>
    <scope>NUCLEOTIDE SEQUENCE [LARGE SCALE GENOMIC DNA]</scope>
    <source>
        <strain evidence="4">OVI</strain>
    </source>
</reference>
<name>A0A1G4IAS0_TRYEQ</name>
<evidence type="ECO:0000313" key="4">
    <source>
        <dbReference type="EMBL" id="SCU69360.1"/>
    </source>
</evidence>
<dbReference type="Pfam" id="PF04664">
    <property type="entry name" value="OGFr_N"/>
    <property type="match status" value="1"/>
</dbReference>
<comment type="similarity">
    <text evidence="1">Belongs to the opioid growth factor receptor family.</text>
</comment>
<feature type="region of interest" description="Disordered" evidence="2">
    <location>
        <begin position="1"/>
        <end position="42"/>
    </location>
</feature>
<accession>A0A1G4IAS0</accession>
<evidence type="ECO:0000259" key="3">
    <source>
        <dbReference type="Pfam" id="PF04664"/>
    </source>
</evidence>